<dbReference type="KEGG" id="rlc:K227x_43060"/>
<dbReference type="PANTHER" id="PTHR43065">
    <property type="entry name" value="SENSOR HISTIDINE KINASE"/>
    <property type="match status" value="1"/>
</dbReference>
<feature type="domain" description="Histidine kinase" evidence="11">
    <location>
        <begin position="243"/>
        <end position="454"/>
    </location>
</feature>
<dbReference type="CDD" id="cd06225">
    <property type="entry name" value="HAMP"/>
    <property type="match status" value="1"/>
</dbReference>
<dbReference type="OrthoDB" id="226486at2"/>
<keyword evidence="10" id="KW-1133">Transmembrane helix</keyword>
<dbReference type="InterPro" id="IPR004358">
    <property type="entry name" value="Sig_transdc_His_kin-like_C"/>
</dbReference>
<dbReference type="PROSITE" id="PS50109">
    <property type="entry name" value="HIS_KIN"/>
    <property type="match status" value="1"/>
</dbReference>
<gene>
    <name evidence="13" type="primary">kinA_2</name>
    <name evidence="13" type="ORF">K227x_43060</name>
</gene>
<evidence type="ECO:0000259" key="11">
    <source>
        <dbReference type="PROSITE" id="PS50109"/>
    </source>
</evidence>
<evidence type="ECO:0000256" key="5">
    <source>
        <dbReference type="ARBA" id="ARBA00022679"/>
    </source>
</evidence>
<dbReference type="Gene3D" id="1.10.287.130">
    <property type="match status" value="1"/>
</dbReference>
<dbReference type="Gene3D" id="6.10.340.10">
    <property type="match status" value="1"/>
</dbReference>
<dbReference type="Pfam" id="PF02518">
    <property type="entry name" value="HATPase_c"/>
    <property type="match status" value="1"/>
</dbReference>
<evidence type="ECO:0000256" key="7">
    <source>
        <dbReference type="ARBA" id="ARBA00022777"/>
    </source>
</evidence>
<evidence type="ECO:0000256" key="10">
    <source>
        <dbReference type="SAM" id="Phobius"/>
    </source>
</evidence>
<evidence type="ECO:0000256" key="1">
    <source>
        <dbReference type="ARBA" id="ARBA00000085"/>
    </source>
</evidence>
<dbReference type="SMART" id="SM00388">
    <property type="entry name" value="HisKA"/>
    <property type="match status" value="1"/>
</dbReference>
<dbReference type="Gene3D" id="3.30.565.10">
    <property type="entry name" value="Histidine kinase-like ATPase, C-terminal domain"/>
    <property type="match status" value="1"/>
</dbReference>
<dbReference type="InterPro" id="IPR005467">
    <property type="entry name" value="His_kinase_dom"/>
</dbReference>
<dbReference type="EC" id="2.7.13.3" evidence="3"/>
<dbReference type="AlphaFoldDB" id="A0A517NFJ1"/>
<dbReference type="GO" id="GO:0016020">
    <property type="term" value="C:membrane"/>
    <property type="evidence" value="ECO:0007669"/>
    <property type="project" value="UniProtKB-SubCell"/>
</dbReference>
<evidence type="ECO:0000256" key="9">
    <source>
        <dbReference type="ARBA" id="ARBA00023012"/>
    </source>
</evidence>
<comment type="subcellular location">
    <subcellularLocation>
        <location evidence="2">Membrane</location>
    </subcellularLocation>
</comment>
<feature type="transmembrane region" description="Helical" evidence="10">
    <location>
        <begin position="154"/>
        <end position="176"/>
    </location>
</feature>
<accession>A0A517NFJ1</accession>
<dbReference type="InterPro" id="IPR003660">
    <property type="entry name" value="HAMP_dom"/>
</dbReference>
<dbReference type="GO" id="GO:0005524">
    <property type="term" value="F:ATP binding"/>
    <property type="evidence" value="ECO:0007669"/>
    <property type="project" value="UniProtKB-KW"/>
</dbReference>
<keyword evidence="4" id="KW-0597">Phosphoprotein</keyword>
<dbReference type="EMBL" id="CP036525">
    <property type="protein sequence ID" value="QDT05901.1"/>
    <property type="molecule type" value="Genomic_DNA"/>
</dbReference>
<keyword evidence="8" id="KW-0067">ATP-binding</keyword>
<dbReference type="Proteomes" id="UP000318538">
    <property type="component" value="Chromosome"/>
</dbReference>
<dbReference type="Pfam" id="PF00672">
    <property type="entry name" value="HAMP"/>
    <property type="match status" value="1"/>
</dbReference>
<feature type="domain" description="HAMP" evidence="12">
    <location>
        <begin position="174"/>
        <end position="226"/>
    </location>
</feature>
<evidence type="ECO:0000256" key="2">
    <source>
        <dbReference type="ARBA" id="ARBA00004370"/>
    </source>
</evidence>
<evidence type="ECO:0000313" key="14">
    <source>
        <dbReference type="Proteomes" id="UP000318538"/>
    </source>
</evidence>
<keyword evidence="10" id="KW-0812">Transmembrane</keyword>
<proteinExistence type="predicted"/>
<dbReference type="GO" id="GO:0000155">
    <property type="term" value="F:phosphorelay sensor kinase activity"/>
    <property type="evidence" value="ECO:0007669"/>
    <property type="project" value="InterPro"/>
</dbReference>
<keyword evidence="9" id="KW-0902">Two-component regulatory system</keyword>
<keyword evidence="5 13" id="KW-0808">Transferase</keyword>
<comment type="catalytic activity">
    <reaction evidence="1">
        <text>ATP + protein L-histidine = ADP + protein N-phospho-L-histidine.</text>
        <dbReference type="EC" id="2.7.13.3"/>
    </reaction>
</comment>
<dbReference type="SUPFAM" id="SSF47384">
    <property type="entry name" value="Homodimeric domain of signal transducing histidine kinase"/>
    <property type="match status" value="1"/>
</dbReference>
<dbReference type="InterPro" id="IPR036890">
    <property type="entry name" value="HATPase_C_sf"/>
</dbReference>
<dbReference type="Pfam" id="PF00512">
    <property type="entry name" value="HisKA"/>
    <property type="match status" value="1"/>
</dbReference>
<evidence type="ECO:0000256" key="3">
    <source>
        <dbReference type="ARBA" id="ARBA00012438"/>
    </source>
</evidence>
<dbReference type="InterPro" id="IPR003661">
    <property type="entry name" value="HisK_dim/P_dom"/>
</dbReference>
<sequence length="460" mass="49296">MKLAAKLILVFLVGVLAIVSLFAWQTIRRQHDWEEQRRQSHALDLAQALAPAIQTAYQEGGRVTIRQALEISTQKINGPEVRWIDGQEVASPDAKTKVTSRQMSSVSITDADGTRTAYSYVPITLGEDASGAVEIAEPMNGPDEFVRQSMLTSVLSLIGVAAFSAIVIYCGGVQLVGKPLAKLIGQVNQIGDGKLDQQPVLNSHDELGRLALAISQMSHRISQQRDTIRHADRLGTIGTLAAGMAHELGTPLNVVSGRAGLIASGKLSDEEIRSSAQTIHSEAERMTGIIRQLMDFARQKPSPHEVVDLVQVVKTTCDLTRSLAEHAGVELDFQACKPTVSTRADAAQMQQVMTNLITNAIAAMPDGGTLTVVLDQSSDDGPITLTVADTGEGIAQESLPHIFEPFFTTKDVGQGTGLGLSIAYGIVREHGGDIHVESHPERGTTFRVTLPAHVNVSEAS</sequence>
<dbReference type="SMART" id="SM00387">
    <property type="entry name" value="HATPase_c"/>
    <property type="match status" value="1"/>
</dbReference>
<dbReference type="FunFam" id="3.30.565.10:FF:000006">
    <property type="entry name" value="Sensor histidine kinase WalK"/>
    <property type="match status" value="1"/>
</dbReference>
<keyword evidence="7 13" id="KW-0418">Kinase</keyword>
<keyword evidence="6" id="KW-0547">Nucleotide-binding</keyword>
<keyword evidence="10" id="KW-0472">Membrane</keyword>
<evidence type="ECO:0000313" key="13">
    <source>
        <dbReference type="EMBL" id="QDT05901.1"/>
    </source>
</evidence>
<dbReference type="SMART" id="SM00304">
    <property type="entry name" value="HAMP"/>
    <property type="match status" value="1"/>
</dbReference>
<dbReference type="CDD" id="cd00082">
    <property type="entry name" value="HisKA"/>
    <property type="match status" value="1"/>
</dbReference>
<protein>
    <recommendedName>
        <fullName evidence="3">histidine kinase</fullName>
        <ecNumber evidence="3">2.7.13.3</ecNumber>
    </recommendedName>
</protein>
<evidence type="ECO:0000256" key="6">
    <source>
        <dbReference type="ARBA" id="ARBA00022741"/>
    </source>
</evidence>
<reference evidence="13 14" key="1">
    <citation type="submission" date="2019-02" db="EMBL/GenBank/DDBJ databases">
        <title>Deep-cultivation of Planctomycetes and their phenomic and genomic characterization uncovers novel biology.</title>
        <authorList>
            <person name="Wiegand S."/>
            <person name="Jogler M."/>
            <person name="Boedeker C."/>
            <person name="Pinto D."/>
            <person name="Vollmers J."/>
            <person name="Rivas-Marin E."/>
            <person name="Kohn T."/>
            <person name="Peeters S.H."/>
            <person name="Heuer A."/>
            <person name="Rast P."/>
            <person name="Oberbeckmann S."/>
            <person name="Bunk B."/>
            <person name="Jeske O."/>
            <person name="Meyerdierks A."/>
            <person name="Storesund J.E."/>
            <person name="Kallscheuer N."/>
            <person name="Luecker S."/>
            <person name="Lage O.M."/>
            <person name="Pohl T."/>
            <person name="Merkel B.J."/>
            <person name="Hornburger P."/>
            <person name="Mueller R.-W."/>
            <person name="Bruemmer F."/>
            <person name="Labrenz M."/>
            <person name="Spormann A.M."/>
            <person name="Op den Camp H."/>
            <person name="Overmann J."/>
            <person name="Amann R."/>
            <person name="Jetten M.S.M."/>
            <person name="Mascher T."/>
            <person name="Medema M.H."/>
            <person name="Devos D.P."/>
            <person name="Kaster A.-K."/>
            <person name="Ovreas L."/>
            <person name="Rohde M."/>
            <person name="Galperin M.Y."/>
            <person name="Jogler C."/>
        </authorList>
    </citation>
    <scope>NUCLEOTIDE SEQUENCE [LARGE SCALE GENOMIC DNA]</scope>
    <source>
        <strain evidence="13 14">K22_7</strain>
    </source>
</reference>
<dbReference type="SUPFAM" id="SSF158472">
    <property type="entry name" value="HAMP domain-like"/>
    <property type="match status" value="1"/>
</dbReference>
<dbReference type="PROSITE" id="PS50885">
    <property type="entry name" value="HAMP"/>
    <property type="match status" value="1"/>
</dbReference>
<evidence type="ECO:0000259" key="12">
    <source>
        <dbReference type="PROSITE" id="PS50885"/>
    </source>
</evidence>
<organism evidence="13 14">
    <name type="scientific">Rubripirellula lacrimiformis</name>
    <dbReference type="NCBI Taxonomy" id="1930273"/>
    <lineage>
        <taxon>Bacteria</taxon>
        <taxon>Pseudomonadati</taxon>
        <taxon>Planctomycetota</taxon>
        <taxon>Planctomycetia</taxon>
        <taxon>Pirellulales</taxon>
        <taxon>Pirellulaceae</taxon>
        <taxon>Rubripirellula</taxon>
    </lineage>
</organism>
<dbReference type="PANTHER" id="PTHR43065:SF46">
    <property type="entry name" value="C4-DICARBOXYLATE TRANSPORT SENSOR PROTEIN DCTB"/>
    <property type="match status" value="1"/>
</dbReference>
<keyword evidence="14" id="KW-1185">Reference proteome</keyword>
<evidence type="ECO:0000256" key="8">
    <source>
        <dbReference type="ARBA" id="ARBA00022840"/>
    </source>
</evidence>
<dbReference type="SUPFAM" id="SSF55874">
    <property type="entry name" value="ATPase domain of HSP90 chaperone/DNA topoisomerase II/histidine kinase"/>
    <property type="match status" value="1"/>
</dbReference>
<dbReference type="PRINTS" id="PR00344">
    <property type="entry name" value="BCTRLSENSOR"/>
</dbReference>
<dbReference type="InterPro" id="IPR036097">
    <property type="entry name" value="HisK_dim/P_sf"/>
</dbReference>
<name>A0A517NFJ1_9BACT</name>
<dbReference type="InterPro" id="IPR003594">
    <property type="entry name" value="HATPase_dom"/>
</dbReference>
<dbReference type="RefSeq" id="WP_145172246.1">
    <property type="nucleotide sequence ID" value="NZ_CP036525.1"/>
</dbReference>
<evidence type="ECO:0000256" key="4">
    <source>
        <dbReference type="ARBA" id="ARBA00022553"/>
    </source>
</evidence>